<feature type="coiled-coil region" evidence="1">
    <location>
        <begin position="155"/>
        <end position="203"/>
    </location>
</feature>
<comment type="caution">
    <text evidence="3">The sequence shown here is derived from an EMBL/GenBank/DDBJ whole genome shotgun (WGS) entry which is preliminary data.</text>
</comment>
<dbReference type="InterPro" id="IPR039564">
    <property type="entry name" value="Peptidase_C39-like"/>
</dbReference>
<name>A0A2M7BUE6_9BACT</name>
<sequence length="432" mass="49645">MNKKFSQFWFFLPAIVIFILPLISQGGLIDDLNDQISQTEQKRAELEKQAEEYQRVINQKKGEIKTLNNQIAIFNAQINKLQIEVNITEDDIDRTKLEIIQLDYGIDQAEEDILNQKGNLAKIIQAIAEYDQTSQIEIILASENFSDFFNQLAYLDNLQNGVQEKVGQLKALKEELGQDKESKEAKKERLETLKNQLTNQQWSLSSQRKSKESLLNYTRGEESKYQEMLVHVEVQKKSLLGDLNRLRQLKSEELARLKELQEKPPAEYWASTNWYYSQDDSRWGKTTIGISDSKIEDYGCAVSSAAMVLTYHGSSINPGQLAKESIYAGDLIYWPQRWENVRCANCPPPHTSSFDWFRLDRELGAGYPVIVFVKANGREGGHYVVIHHKTADGRYVVHDPLFGANIYLESTQVYISNLCKTTTSLDQMIIYH</sequence>
<feature type="coiled-coil region" evidence="1">
    <location>
        <begin position="29"/>
        <end position="126"/>
    </location>
</feature>
<evidence type="ECO:0000313" key="4">
    <source>
        <dbReference type="Proteomes" id="UP000229894"/>
    </source>
</evidence>
<dbReference type="EMBL" id="PEUX01000041">
    <property type="protein sequence ID" value="PIV10159.1"/>
    <property type="molecule type" value="Genomic_DNA"/>
</dbReference>
<dbReference type="Gene3D" id="6.10.250.3150">
    <property type="match status" value="1"/>
</dbReference>
<evidence type="ECO:0000256" key="1">
    <source>
        <dbReference type="SAM" id="Coils"/>
    </source>
</evidence>
<keyword evidence="1" id="KW-0175">Coiled coil</keyword>
<organism evidence="3 4">
    <name type="scientific">Candidatus Portnoybacteria bacterium CG03_land_8_20_14_0_80_41_10</name>
    <dbReference type="NCBI Taxonomy" id="1974808"/>
    <lineage>
        <taxon>Bacteria</taxon>
        <taxon>Candidatus Portnoyibacteriota</taxon>
    </lineage>
</organism>
<protein>
    <recommendedName>
        <fullName evidence="2">Peptidase C39-like domain-containing protein</fullName>
    </recommendedName>
</protein>
<proteinExistence type="predicted"/>
<evidence type="ECO:0000259" key="2">
    <source>
        <dbReference type="Pfam" id="PF13529"/>
    </source>
</evidence>
<feature type="domain" description="Peptidase C39-like" evidence="2">
    <location>
        <begin position="275"/>
        <end position="400"/>
    </location>
</feature>
<dbReference type="Proteomes" id="UP000229894">
    <property type="component" value="Unassembled WGS sequence"/>
</dbReference>
<gene>
    <name evidence="3" type="ORF">COS49_02025</name>
</gene>
<accession>A0A2M7BUE6</accession>
<dbReference type="AlphaFoldDB" id="A0A2M7BUE6"/>
<dbReference type="Gene3D" id="3.90.70.10">
    <property type="entry name" value="Cysteine proteinases"/>
    <property type="match status" value="1"/>
</dbReference>
<dbReference type="Pfam" id="PF13529">
    <property type="entry name" value="Peptidase_C39_2"/>
    <property type="match status" value="1"/>
</dbReference>
<reference evidence="4" key="1">
    <citation type="submission" date="2017-09" db="EMBL/GenBank/DDBJ databases">
        <title>Depth-based differentiation of microbial function through sediment-hosted aquifers and enrichment of novel symbionts in the deep terrestrial subsurface.</title>
        <authorList>
            <person name="Probst A.J."/>
            <person name="Ladd B."/>
            <person name="Jarett J.K."/>
            <person name="Geller-Mcgrath D.E."/>
            <person name="Sieber C.M.K."/>
            <person name="Emerson J.B."/>
            <person name="Anantharaman K."/>
            <person name="Thomas B.C."/>
            <person name="Malmstrom R."/>
            <person name="Stieglmeier M."/>
            <person name="Klingl A."/>
            <person name="Woyke T."/>
            <person name="Ryan C.M."/>
            <person name="Banfield J.F."/>
        </authorList>
    </citation>
    <scope>NUCLEOTIDE SEQUENCE [LARGE SCALE GENOMIC DNA]</scope>
</reference>
<evidence type="ECO:0000313" key="3">
    <source>
        <dbReference type="EMBL" id="PIV10159.1"/>
    </source>
</evidence>